<comment type="cofactor">
    <cofactor evidence="1">
        <name>Mg(2+)</name>
        <dbReference type="ChEBI" id="CHEBI:18420"/>
    </cofactor>
</comment>
<keyword evidence="4" id="KW-0456">Lyase</keyword>
<protein>
    <submittedName>
        <fullName evidence="7">Salicylate synthase</fullName>
    </submittedName>
</protein>
<evidence type="ECO:0000256" key="5">
    <source>
        <dbReference type="SAM" id="MobiDB-lite"/>
    </source>
</evidence>
<accession>A0ABP9RBH1</accession>
<keyword evidence="2" id="KW-0479">Metal-binding</keyword>
<sequence length="459" mass="49623">MATAGQAGSVLNDVRYAEATVPLRMDPITAGAELTRSAGEGYMLYERPGEVSVGFGAAAEIVLTRSQIRFRGPRRADWTVEPMPDEPLHRVSELLAECGVDGWRAYGWLGFELSYLRFGRPEVPEGLTLGHLVVPSREVRLGAGTALLRALRWDDLAELHDQLERLREPAGWPGVDAPVDDTVDHDGYRDAVASAVAEIRADHMRKVVLSREVPVPGGIDLAATYQVGRRSNTPVRSFLLDLGGLRSAGFSPETLLEARGDGSVSTQPLAGTRALSGDPSRDAALRDELVNDAKEVFEHVVSVRAAQEELRAVCREGSVLVEEFMTVGRRGSVQHLASRVTGKLADTRTGWHALARMFPAVTVSGLPKPAAYQAIARYEREPRGLYGGVVVTADAHGALDAAVVLRAVYQDGERTWLRSGAGVVAQSRPDREFEETREKLRSIAPFLVPAPVGTATGPT</sequence>
<feature type="region of interest" description="Disordered" evidence="5">
    <location>
        <begin position="259"/>
        <end position="280"/>
    </location>
</feature>
<reference evidence="8" key="1">
    <citation type="journal article" date="2019" name="Int. J. Syst. Evol. Microbiol.">
        <title>The Global Catalogue of Microorganisms (GCM) 10K type strain sequencing project: providing services to taxonomists for standard genome sequencing and annotation.</title>
        <authorList>
            <consortium name="The Broad Institute Genomics Platform"/>
            <consortium name="The Broad Institute Genome Sequencing Center for Infectious Disease"/>
            <person name="Wu L."/>
            <person name="Ma J."/>
        </authorList>
    </citation>
    <scope>NUCLEOTIDE SEQUENCE [LARGE SCALE GENOMIC DNA]</scope>
    <source>
        <strain evidence="8">JCM 18303</strain>
    </source>
</reference>
<dbReference type="InterPro" id="IPR019996">
    <property type="entry name" value="Salicylate_synthase"/>
</dbReference>
<organism evidence="7 8">
    <name type="scientific">Pseudonocardia eucalypti</name>
    <dbReference type="NCBI Taxonomy" id="648755"/>
    <lineage>
        <taxon>Bacteria</taxon>
        <taxon>Bacillati</taxon>
        <taxon>Actinomycetota</taxon>
        <taxon>Actinomycetes</taxon>
        <taxon>Pseudonocardiales</taxon>
        <taxon>Pseudonocardiaceae</taxon>
        <taxon>Pseudonocardia</taxon>
    </lineage>
</organism>
<feature type="domain" description="Chorismate-utilising enzyme C-terminal" evidence="6">
    <location>
        <begin position="185"/>
        <end position="439"/>
    </location>
</feature>
<keyword evidence="8" id="KW-1185">Reference proteome</keyword>
<dbReference type="Pfam" id="PF00425">
    <property type="entry name" value="Chorismate_bind"/>
    <property type="match status" value="1"/>
</dbReference>
<dbReference type="InterPro" id="IPR005801">
    <property type="entry name" value="ADC_synthase"/>
</dbReference>
<evidence type="ECO:0000313" key="8">
    <source>
        <dbReference type="Proteomes" id="UP001428817"/>
    </source>
</evidence>
<keyword evidence="3" id="KW-0460">Magnesium</keyword>
<dbReference type="NCBIfam" id="TIGR03494">
    <property type="entry name" value="salicyl_syn"/>
    <property type="match status" value="1"/>
</dbReference>
<dbReference type="Gene3D" id="3.60.120.10">
    <property type="entry name" value="Anthranilate synthase"/>
    <property type="match status" value="1"/>
</dbReference>
<dbReference type="PANTHER" id="PTHR11236">
    <property type="entry name" value="AMINOBENZOATE/ANTHRANILATE SYNTHASE"/>
    <property type="match status" value="1"/>
</dbReference>
<evidence type="ECO:0000256" key="4">
    <source>
        <dbReference type="ARBA" id="ARBA00023239"/>
    </source>
</evidence>
<evidence type="ECO:0000313" key="7">
    <source>
        <dbReference type="EMBL" id="GAA5173579.1"/>
    </source>
</evidence>
<dbReference type="RefSeq" id="WP_185066384.1">
    <property type="nucleotide sequence ID" value="NZ_BAABJP010000056.1"/>
</dbReference>
<comment type="caution">
    <text evidence="7">The sequence shown here is derived from an EMBL/GenBank/DDBJ whole genome shotgun (WGS) entry which is preliminary data.</text>
</comment>
<dbReference type="InterPro" id="IPR019999">
    <property type="entry name" value="Anth_synth_I-like"/>
</dbReference>
<dbReference type="PANTHER" id="PTHR11236:SF48">
    <property type="entry name" value="ISOCHORISMATE SYNTHASE MENF"/>
    <property type="match status" value="1"/>
</dbReference>
<gene>
    <name evidence="7" type="ORF">GCM10023321_75500</name>
</gene>
<dbReference type="PRINTS" id="PR00095">
    <property type="entry name" value="ANTSNTHASEI"/>
</dbReference>
<dbReference type="EMBL" id="BAABJP010000056">
    <property type="protein sequence ID" value="GAA5173579.1"/>
    <property type="molecule type" value="Genomic_DNA"/>
</dbReference>
<evidence type="ECO:0000256" key="1">
    <source>
        <dbReference type="ARBA" id="ARBA00001946"/>
    </source>
</evidence>
<evidence type="ECO:0000256" key="3">
    <source>
        <dbReference type="ARBA" id="ARBA00022842"/>
    </source>
</evidence>
<proteinExistence type="predicted"/>
<dbReference type="SUPFAM" id="SSF56322">
    <property type="entry name" value="ADC synthase"/>
    <property type="match status" value="1"/>
</dbReference>
<dbReference type="Proteomes" id="UP001428817">
    <property type="component" value="Unassembled WGS sequence"/>
</dbReference>
<name>A0ABP9RBH1_9PSEU</name>
<evidence type="ECO:0000259" key="6">
    <source>
        <dbReference type="Pfam" id="PF00425"/>
    </source>
</evidence>
<evidence type="ECO:0000256" key="2">
    <source>
        <dbReference type="ARBA" id="ARBA00022723"/>
    </source>
</evidence>
<dbReference type="InterPro" id="IPR015890">
    <property type="entry name" value="Chorismate_C"/>
</dbReference>